<evidence type="ECO:0000256" key="1">
    <source>
        <dbReference type="SAM" id="Phobius"/>
    </source>
</evidence>
<sequence length="573" mass="61582">MLSTLKGLIKPRRLVALALAGLVAVAVALEASWLVPVVIALVVALIVVPLNQRVGPTMKARLPSAGYLARFVAGAGRSAAAIWLSLGALGTYAALREDGRDWAVGLVFLIGAGSTAMSTLASRPALRGDLRLSTIAQAQARTIPWAIASVYLAAILTLPALALWPGVVATTLSILAAILAFAGIVMVLRRITMRGRIREQVLGQISGSSPRSWSTSPARTAPRTRLKMWLPFLEEAGLPYVVVARQEALFTEPALHHGPPRHLRGLAACRGRGAGALRWHRDLRQQRRGEHPRGAPLPACTTCRFFTATPTRRRAATPSAPCMTSLWVAGQAAIDRYWDHGIGIPAERFRIVGRPQVSGIEGPREAVEGGKVALYAPTWNGFFGDANYSSLPHGVEIVQALLDLGLTVIFREHPYSSKSAALRAAIADIHALLAEDARATGRQHRFGPTLFEELDLIGCFNACDMAVTDISAVTNDFLFSGKPFAIMEMQPDTLVRAEGRPTLASAAYTAVPGDDVAAWIGELVHDHGKADAREAAREHYLGAFDREGYTDVFVNAVRDTVATHRLEGELDTE</sequence>
<accession>A0ABQ6IEP7</accession>
<dbReference type="EMBL" id="BSUN01000001">
    <property type="protein sequence ID" value="GMA35916.1"/>
    <property type="molecule type" value="Genomic_DNA"/>
</dbReference>
<proteinExistence type="predicted"/>
<organism evidence="2 3">
    <name type="scientific">Demequina litorisediminis</name>
    <dbReference type="NCBI Taxonomy" id="1849022"/>
    <lineage>
        <taxon>Bacteria</taxon>
        <taxon>Bacillati</taxon>
        <taxon>Actinomycetota</taxon>
        <taxon>Actinomycetes</taxon>
        <taxon>Micrococcales</taxon>
        <taxon>Demequinaceae</taxon>
        <taxon>Demequina</taxon>
    </lineage>
</organism>
<dbReference type="Gene3D" id="3.40.50.12580">
    <property type="match status" value="1"/>
</dbReference>
<keyword evidence="1" id="KW-0812">Transmembrane</keyword>
<feature type="transmembrane region" description="Helical" evidence="1">
    <location>
        <begin position="38"/>
        <end position="55"/>
    </location>
</feature>
<feature type="transmembrane region" description="Helical" evidence="1">
    <location>
        <begin position="142"/>
        <end position="161"/>
    </location>
</feature>
<dbReference type="InterPro" id="IPR043148">
    <property type="entry name" value="TagF_C"/>
</dbReference>
<dbReference type="Proteomes" id="UP001157125">
    <property type="component" value="Unassembled WGS sequence"/>
</dbReference>
<dbReference type="GO" id="GO:0016740">
    <property type="term" value="F:transferase activity"/>
    <property type="evidence" value="ECO:0007669"/>
    <property type="project" value="UniProtKB-KW"/>
</dbReference>
<evidence type="ECO:0000313" key="2">
    <source>
        <dbReference type="EMBL" id="GMA35916.1"/>
    </source>
</evidence>
<feature type="transmembrane region" description="Helical" evidence="1">
    <location>
        <begin position="167"/>
        <end position="188"/>
    </location>
</feature>
<gene>
    <name evidence="2" type="ORF">GCM10025876_21200</name>
</gene>
<comment type="caution">
    <text evidence="2">The sequence shown here is derived from an EMBL/GenBank/DDBJ whole genome shotgun (WGS) entry which is preliminary data.</text>
</comment>
<feature type="transmembrane region" description="Helical" evidence="1">
    <location>
        <begin position="102"/>
        <end position="121"/>
    </location>
</feature>
<keyword evidence="1" id="KW-0472">Membrane</keyword>
<keyword evidence="2" id="KW-0808">Transferase</keyword>
<name>A0ABQ6IEP7_9MICO</name>
<feature type="transmembrane region" description="Helical" evidence="1">
    <location>
        <begin position="67"/>
        <end position="90"/>
    </location>
</feature>
<keyword evidence="1" id="KW-1133">Transmembrane helix</keyword>
<reference evidence="3" key="1">
    <citation type="journal article" date="2019" name="Int. J. Syst. Evol. Microbiol.">
        <title>The Global Catalogue of Microorganisms (GCM) 10K type strain sequencing project: providing services to taxonomists for standard genome sequencing and annotation.</title>
        <authorList>
            <consortium name="The Broad Institute Genomics Platform"/>
            <consortium name="The Broad Institute Genome Sequencing Center for Infectious Disease"/>
            <person name="Wu L."/>
            <person name="Ma J."/>
        </authorList>
    </citation>
    <scope>NUCLEOTIDE SEQUENCE [LARGE SCALE GENOMIC DNA]</scope>
    <source>
        <strain evidence="3">NBRC 112299</strain>
    </source>
</reference>
<dbReference type="RefSeq" id="WP_284328285.1">
    <property type="nucleotide sequence ID" value="NZ_BSUN01000001.1"/>
</dbReference>
<keyword evidence="3" id="KW-1185">Reference proteome</keyword>
<evidence type="ECO:0000313" key="3">
    <source>
        <dbReference type="Proteomes" id="UP001157125"/>
    </source>
</evidence>
<protein>
    <submittedName>
        <fullName evidence="2">Glycosyl transferase</fullName>
    </submittedName>
</protein>